<keyword evidence="5" id="KW-0479">Metal-binding</keyword>
<dbReference type="AlphaFoldDB" id="A0A7V1EZM1"/>
<dbReference type="GO" id="GO:0000049">
    <property type="term" value="F:tRNA binding"/>
    <property type="evidence" value="ECO:0007669"/>
    <property type="project" value="TreeGrafter"/>
</dbReference>
<proteinExistence type="inferred from homology"/>
<comment type="caution">
    <text evidence="11">The sequence shown here is derived from an EMBL/GenBank/DDBJ whole genome shotgun (WGS) entry which is preliminary data.</text>
</comment>
<reference evidence="11" key="1">
    <citation type="journal article" date="2020" name="mSystems">
        <title>Genome- and Community-Level Interaction Insights into Carbon Utilization and Element Cycling Functions of Hydrothermarchaeota in Hydrothermal Sediment.</title>
        <authorList>
            <person name="Zhou Z."/>
            <person name="Liu Y."/>
            <person name="Xu W."/>
            <person name="Pan J."/>
            <person name="Luo Z.H."/>
            <person name="Li M."/>
        </authorList>
    </citation>
    <scope>NUCLEOTIDE SEQUENCE [LARGE SCALE GENOMIC DNA]</scope>
    <source>
        <strain evidence="11">HyVt-323</strain>
    </source>
</reference>
<dbReference type="Proteomes" id="UP000885704">
    <property type="component" value="Unassembled WGS sequence"/>
</dbReference>
<dbReference type="InterPro" id="IPR032828">
    <property type="entry name" value="PolyA_RNA-bd"/>
</dbReference>
<dbReference type="RefSeq" id="WP_273053687.1">
    <property type="nucleotide sequence ID" value="NZ_DRFN01000023.1"/>
</dbReference>
<dbReference type="GO" id="GO:0008033">
    <property type="term" value="P:tRNA processing"/>
    <property type="evidence" value="ECO:0007669"/>
    <property type="project" value="UniProtKB-KW"/>
</dbReference>
<dbReference type="Pfam" id="PF12627">
    <property type="entry name" value="PolyA_pol_RNAbd"/>
    <property type="match status" value="1"/>
</dbReference>
<evidence type="ECO:0000256" key="5">
    <source>
        <dbReference type="ARBA" id="ARBA00022723"/>
    </source>
</evidence>
<dbReference type="InterPro" id="IPR002646">
    <property type="entry name" value="PolA_pol_head_dom"/>
</dbReference>
<keyword evidence="8" id="KW-0694">RNA-binding</keyword>
<evidence type="ECO:0000256" key="8">
    <source>
        <dbReference type="RuleBase" id="RU003953"/>
    </source>
</evidence>
<name>A0A7V1EZM1_9RHOB</name>
<feature type="domain" description="tRNA nucleotidyltransferase/poly(A) polymerase RNA and SrmB- binding" evidence="10">
    <location>
        <begin position="191"/>
        <end position="246"/>
    </location>
</feature>
<keyword evidence="3" id="KW-0819">tRNA processing</keyword>
<keyword evidence="2 8" id="KW-0808">Transferase</keyword>
<dbReference type="SUPFAM" id="SSF81891">
    <property type="entry name" value="Poly A polymerase C-terminal region-like"/>
    <property type="match status" value="1"/>
</dbReference>
<dbReference type="PANTHER" id="PTHR46173:SF1">
    <property type="entry name" value="CCA TRNA NUCLEOTIDYLTRANSFERASE 1, MITOCHONDRIAL"/>
    <property type="match status" value="1"/>
</dbReference>
<sequence length="394" mass="42447">MDRTYDVTLPASTRWLADPDAQAVCEAVTDGGHVIYFVGGCVRNALLGVADSDVDMSTNALPERVMALAARAGLKAVPTGVEHGTVTVVSGGKGFEVTTFRRDVETDGRRAVVAFSDSIIDDALRRDFTMNALYADAQGRVIDPLEGLPDLRARRVRFIEDAAQRIREDYLRTLRYFRFCAWYADPAEGFNPDALAAIAAHTDGLESLSAERIGAELAKLLAAPDPAPAVAAMRQTGVLGVILPGSDDRWLAMVVHFEHLLQLAPDWRTRLAAVGGEDVDQRLRLSKADAKYLHRLREAAFGAETVAAIAYLDGGDIARAVVILRACLSEAPPDPAVLEDILQAGNAVFPVKAADLMPRYQGPELGKRLAALKALWIASGFAATRDSLLDTPES</sequence>
<dbReference type="SUPFAM" id="SSF81301">
    <property type="entry name" value="Nucleotidyltransferase"/>
    <property type="match status" value="1"/>
</dbReference>
<evidence type="ECO:0000256" key="1">
    <source>
        <dbReference type="ARBA" id="ARBA00001946"/>
    </source>
</evidence>
<evidence type="ECO:0000256" key="6">
    <source>
        <dbReference type="ARBA" id="ARBA00022741"/>
    </source>
</evidence>
<comment type="similarity">
    <text evidence="8">Belongs to the tRNA nucleotidyltransferase/poly(A) polymerase family.</text>
</comment>
<evidence type="ECO:0000259" key="9">
    <source>
        <dbReference type="Pfam" id="PF01743"/>
    </source>
</evidence>
<dbReference type="GO" id="GO:0016779">
    <property type="term" value="F:nucleotidyltransferase activity"/>
    <property type="evidence" value="ECO:0007669"/>
    <property type="project" value="UniProtKB-KW"/>
</dbReference>
<evidence type="ECO:0000256" key="2">
    <source>
        <dbReference type="ARBA" id="ARBA00022679"/>
    </source>
</evidence>
<dbReference type="InterPro" id="IPR043519">
    <property type="entry name" value="NT_sf"/>
</dbReference>
<evidence type="ECO:0000256" key="4">
    <source>
        <dbReference type="ARBA" id="ARBA00022695"/>
    </source>
</evidence>
<dbReference type="CDD" id="cd05398">
    <property type="entry name" value="NT_ClassII-CCAase"/>
    <property type="match status" value="1"/>
</dbReference>
<keyword evidence="4" id="KW-0548">Nucleotidyltransferase</keyword>
<dbReference type="GO" id="GO:0046872">
    <property type="term" value="F:metal ion binding"/>
    <property type="evidence" value="ECO:0007669"/>
    <property type="project" value="UniProtKB-KW"/>
</dbReference>
<dbReference type="Pfam" id="PF01743">
    <property type="entry name" value="PolyA_pol"/>
    <property type="match status" value="1"/>
</dbReference>
<evidence type="ECO:0000259" key="10">
    <source>
        <dbReference type="Pfam" id="PF12627"/>
    </source>
</evidence>
<comment type="cofactor">
    <cofactor evidence="1">
        <name>Mg(2+)</name>
        <dbReference type="ChEBI" id="CHEBI:18420"/>
    </cofactor>
</comment>
<dbReference type="EMBL" id="DRFN01000023">
    <property type="protein sequence ID" value="HDZ51985.1"/>
    <property type="molecule type" value="Genomic_DNA"/>
</dbReference>
<dbReference type="Gene3D" id="3.30.460.10">
    <property type="entry name" value="Beta Polymerase, domain 2"/>
    <property type="match status" value="1"/>
</dbReference>
<dbReference type="PANTHER" id="PTHR46173">
    <property type="entry name" value="CCA TRNA NUCLEOTIDYLTRANSFERASE 1, MITOCHONDRIAL"/>
    <property type="match status" value="1"/>
</dbReference>
<accession>A0A7V1EZM1</accession>
<keyword evidence="6" id="KW-0547">Nucleotide-binding</keyword>
<evidence type="ECO:0000256" key="3">
    <source>
        <dbReference type="ARBA" id="ARBA00022694"/>
    </source>
</evidence>
<dbReference type="GO" id="GO:0000166">
    <property type="term" value="F:nucleotide binding"/>
    <property type="evidence" value="ECO:0007669"/>
    <property type="project" value="UniProtKB-KW"/>
</dbReference>
<protein>
    <submittedName>
        <fullName evidence="11">CCA tRNA nucleotidyltransferase</fullName>
    </submittedName>
</protein>
<organism evidence="11">
    <name type="scientific">Sulfitobacter litoralis</name>
    <dbReference type="NCBI Taxonomy" id="335975"/>
    <lineage>
        <taxon>Bacteria</taxon>
        <taxon>Pseudomonadati</taxon>
        <taxon>Pseudomonadota</taxon>
        <taxon>Alphaproteobacteria</taxon>
        <taxon>Rhodobacterales</taxon>
        <taxon>Roseobacteraceae</taxon>
        <taxon>Sulfitobacter</taxon>
    </lineage>
</organism>
<evidence type="ECO:0000313" key="11">
    <source>
        <dbReference type="EMBL" id="HDZ51985.1"/>
    </source>
</evidence>
<dbReference type="Gene3D" id="1.10.3090.10">
    <property type="entry name" value="cca-adding enzyme, domain 2"/>
    <property type="match status" value="1"/>
</dbReference>
<dbReference type="InterPro" id="IPR050264">
    <property type="entry name" value="Bact_CCA-adding_enz_type3_sf"/>
</dbReference>
<keyword evidence="7" id="KW-0460">Magnesium</keyword>
<feature type="domain" description="Poly A polymerase head" evidence="9">
    <location>
        <begin position="35"/>
        <end position="157"/>
    </location>
</feature>
<gene>
    <name evidence="11" type="ORF">ENH63_09500</name>
</gene>
<evidence type="ECO:0000256" key="7">
    <source>
        <dbReference type="ARBA" id="ARBA00022842"/>
    </source>
</evidence>